<accession>A0AA88V7M5</accession>
<proteinExistence type="predicted"/>
<name>A0AA88V7M5_9ASTE</name>
<protein>
    <submittedName>
        <fullName evidence="2">Uncharacterized protein</fullName>
    </submittedName>
</protein>
<organism evidence="2 3">
    <name type="scientific">Escallonia herrerae</name>
    <dbReference type="NCBI Taxonomy" id="1293975"/>
    <lineage>
        <taxon>Eukaryota</taxon>
        <taxon>Viridiplantae</taxon>
        <taxon>Streptophyta</taxon>
        <taxon>Embryophyta</taxon>
        <taxon>Tracheophyta</taxon>
        <taxon>Spermatophyta</taxon>
        <taxon>Magnoliopsida</taxon>
        <taxon>eudicotyledons</taxon>
        <taxon>Gunneridae</taxon>
        <taxon>Pentapetalae</taxon>
        <taxon>asterids</taxon>
        <taxon>campanulids</taxon>
        <taxon>Escalloniales</taxon>
        <taxon>Escalloniaceae</taxon>
        <taxon>Escallonia</taxon>
    </lineage>
</organism>
<dbReference type="AlphaFoldDB" id="A0AA88V7M5"/>
<evidence type="ECO:0000313" key="2">
    <source>
        <dbReference type="EMBL" id="KAK3001698.1"/>
    </source>
</evidence>
<dbReference type="EMBL" id="JAVXUP010002730">
    <property type="protein sequence ID" value="KAK3001698.1"/>
    <property type="molecule type" value="Genomic_DNA"/>
</dbReference>
<reference evidence="2" key="1">
    <citation type="submission" date="2022-12" db="EMBL/GenBank/DDBJ databases">
        <title>Draft genome assemblies for two species of Escallonia (Escalloniales).</title>
        <authorList>
            <person name="Chanderbali A."/>
            <person name="Dervinis C."/>
            <person name="Anghel I."/>
            <person name="Soltis D."/>
            <person name="Soltis P."/>
            <person name="Zapata F."/>
        </authorList>
    </citation>
    <scope>NUCLEOTIDE SEQUENCE</scope>
    <source>
        <strain evidence="2">UCBG64.0493</strain>
        <tissue evidence="2">Leaf</tissue>
    </source>
</reference>
<keyword evidence="3" id="KW-1185">Reference proteome</keyword>
<gene>
    <name evidence="2" type="ORF">RJ639_020298</name>
</gene>
<dbReference type="Proteomes" id="UP001188597">
    <property type="component" value="Unassembled WGS sequence"/>
</dbReference>
<sequence length="76" mass="8346">MTWQKSRAGGPKKDIDPTEEIQNPTGAKDRTANMGKGCQCQREKVRPTSHRLHSVGLVLLRSALYAVVLVSSIKVT</sequence>
<evidence type="ECO:0000313" key="3">
    <source>
        <dbReference type="Proteomes" id="UP001188597"/>
    </source>
</evidence>
<evidence type="ECO:0000256" key="1">
    <source>
        <dbReference type="SAM" id="MobiDB-lite"/>
    </source>
</evidence>
<feature type="region of interest" description="Disordered" evidence="1">
    <location>
        <begin position="1"/>
        <end position="46"/>
    </location>
</feature>
<comment type="caution">
    <text evidence="2">The sequence shown here is derived from an EMBL/GenBank/DDBJ whole genome shotgun (WGS) entry which is preliminary data.</text>
</comment>